<feature type="domain" description="AB hydrolase-1" evidence="3">
    <location>
        <begin position="188"/>
        <end position="342"/>
    </location>
</feature>
<feature type="region of interest" description="Disordered" evidence="1">
    <location>
        <begin position="511"/>
        <end position="538"/>
    </location>
</feature>
<dbReference type="GO" id="GO:0003824">
    <property type="term" value="F:catalytic activity"/>
    <property type="evidence" value="ECO:0007669"/>
    <property type="project" value="InterPro"/>
</dbReference>
<keyword evidence="2" id="KW-0472">Membrane</keyword>
<protein>
    <recommendedName>
        <fullName evidence="3">AB hydrolase-1 domain-containing protein</fullName>
    </recommendedName>
</protein>
<feature type="compositionally biased region" description="Low complexity" evidence="1">
    <location>
        <begin position="76"/>
        <end position="87"/>
    </location>
</feature>
<organism evidence="4">
    <name type="scientific">Fagus sylvatica</name>
    <name type="common">Beechnut</name>
    <dbReference type="NCBI Taxonomy" id="28930"/>
    <lineage>
        <taxon>Eukaryota</taxon>
        <taxon>Viridiplantae</taxon>
        <taxon>Streptophyta</taxon>
        <taxon>Embryophyta</taxon>
        <taxon>Tracheophyta</taxon>
        <taxon>Spermatophyta</taxon>
        <taxon>Magnoliopsida</taxon>
        <taxon>eudicotyledons</taxon>
        <taxon>Gunneridae</taxon>
        <taxon>Pentapetalae</taxon>
        <taxon>rosids</taxon>
        <taxon>fabids</taxon>
        <taxon>Fagales</taxon>
        <taxon>Fagaceae</taxon>
        <taxon>Fagus</taxon>
    </lineage>
</organism>
<sequence length="552" mass="61119">MISLSFRLGKKASTAYELGLFFTLITFSHYQDPSTLTALLLQSPPATSATPVNHYLLSSFTKIPSSMAIITEEQDQQQQQQPQSPKQSHSETQKPKPHKPISPPSSTSTNPFTFWFYFTLLVSLTTLFFISLSYLTPHQDPKSWFLSLPNNLRQHYSKGRVVKVQTSPNQAPIEVFTVENGPVVSENVVLVHGLGLSSYSFREVIRILGSKGVRVVAIDLPGNGFSDKSVEEVVEGGRNGVLGRFLDVYDEIQEKGLFWAFDKVVETGQIPYEEIGTWVSKRKVVRPIELGPVEMGRVLGQVVGTMGLAPVHLVMHDSGLGLGSNWVLENPGLVRSVTLVDTHSRGVGALPLCVLEVPVIREVVLGVSFVYRVLINLYCSRGIGVSDVEANRVLLRGRHGRRAVVGMGKRMNYSFDIAEWGGSDGLKDMPMQVVWSSGWSKEWSEEGRRVADALPQAAFVTHSGGRWSQEDAADELAESIVRFVSSLPKTVRKVEEEPIPEHIQKMLDEAKDSDHHHHHHHGHGGHEHHDGHAHAHGHGAGYIDAYGLGHEW</sequence>
<evidence type="ECO:0000259" key="3">
    <source>
        <dbReference type="Pfam" id="PF00561"/>
    </source>
</evidence>
<dbReference type="InterPro" id="IPR000073">
    <property type="entry name" value="AB_hydrolase_1"/>
</dbReference>
<keyword evidence="2" id="KW-1133">Transmembrane helix</keyword>
<dbReference type="InterPro" id="IPR000639">
    <property type="entry name" value="Epox_hydrolase-like"/>
</dbReference>
<dbReference type="EMBL" id="OIVN01004960">
    <property type="protein sequence ID" value="SPD20173.1"/>
    <property type="molecule type" value="Genomic_DNA"/>
</dbReference>
<dbReference type="Gene3D" id="3.40.50.1820">
    <property type="entry name" value="alpha/beta hydrolase"/>
    <property type="match status" value="1"/>
</dbReference>
<accession>A0A2N9EE11</accession>
<keyword evidence="2" id="KW-0812">Transmembrane</keyword>
<dbReference type="EMBL" id="OIVN01000031">
    <property type="protein sequence ID" value="SPC72911.1"/>
    <property type="molecule type" value="Genomic_DNA"/>
</dbReference>
<dbReference type="SUPFAM" id="SSF53474">
    <property type="entry name" value="alpha/beta-Hydrolases"/>
    <property type="match status" value="1"/>
</dbReference>
<reference evidence="4" key="1">
    <citation type="submission" date="2018-02" db="EMBL/GenBank/DDBJ databases">
        <authorList>
            <person name="Cohen D.B."/>
            <person name="Kent A.D."/>
        </authorList>
    </citation>
    <scope>NUCLEOTIDE SEQUENCE</scope>
</reference>
<dbReference type="PRINTS" id="PR00412">
    <property type="entry name" value="EPOXHYDRLASE"/>
</dbReference>
<feature type="region of interest" description="Disordered" evidence="1">
    <location>
        <begin position="72"/>
        <end position="105"/>
    </location>
</feature>
<evidence type="ECO:0000256" key="1">
    <source>
        <dbReference type="SAM" id="MobiDB-lite"/>
    </source>
</evidence>
<name>A0A2N9EE11_FAGSY</name>
<dbReference type="AlphaFoldDB" id="A0A2N9EE11"/>
<feature type="compositionally biased region" description="Basic and acidic residues" evidence="1">
    <location>
        <begin position="524"/>
        <end position="533"/>
    </location>
</feature>
<dbReference type="Pfam" id="PF00561">
    <property type="entry name" value="Abhydrolase_1"/>
    <property type="match status" value="1"/>
</dbReference>
<dbReference type="PANTHER" id="PTHR43689">
    <property type="entry name" value="HYDROLASE"/>
    <property type="match status" value="1"/>
</dbReference>
<evidence type="ECO:0000313" key="4">
    <source>
        <dbReference type="EMBL" id="SPC72911.1"/>
    </source>
</evidence>
<dbReference type="InterPro" id="IPR029058">
    <property type="entry name" value="AB_hydrolase_fold"/>
</dbReference>
<feature type="transmembrane region" description="Helical" evidence="2">
    <location>
        <begin position="114"/>
        <end position="135"/>
    </location>
</feature>
<dbReference type="PANTHER" id="PTHR43689:SF8">
    <property type="entry name" value="ALPHA_BETA-HYDROLASES SUPERFAMILY PROTEIN"/>
    <property type="match status" value="1"/>
</dbReference>
<gene>
    <name evidence="5" type="ORF">FSB_LOCUS48055</name>
    <name evidence="4" type="ORF">FSB_LOCUS793</name>
</gene>
<evidence type="ECO:0000256" key="2">
    <source>
        <dbReference type="SAM" id="Phobius"/>
    </source>
</evidence>
<proteinExistence type="predicted"/>
<evidence type="ECO:0000313" key="5">
    <source>
        <dbReference type="EMBL" id="SPD20173.1"/>
    </source>
</evidence>